<feature type="compositionally biased region" description="Polar residues" evidence="1">
    <location>
        <begin position="112"/>
        <end position="125"/>
    </location>
</feature>
<evidence type="ECO:0000313" key="4">
    <source>
        <dbReference type="Proteomes" id="UP000315813"/>
    </source>
</evidence>
<dbReference type="InterPro" id="IPR037053">
    <property type="entry name" value="Phage_tail_collar_dom_sf"/>
</dbReference>
<evidence type="ECO:0000256" key="1">
    <source>
        <dbReference type="SAM" id="MobiDB-lite"/>
    </source>
</evidence>
<evidence type="ECO:0000259" key="2">
    <source>
        <dbReference type="Pfam" id="PF07484"/>
    </source>
</evidence>
<organism evidence="3 4">
    <name type="scientific">Bordetella phage vB_BbrP_BB8</name>
    <dbReference type="NCBI Taxonomy" id="2587820"/>
    <lineage>
        <taxon>Viruses</taxon>
        <taxon>Duplodnaviria</taxon>
        <taxon>Heunggongvirae</taxon>
        <taxon>Uroviricota</taxon>
        <taxon>Caudoviricetes</taxon>
        <taxon>Autographivirales</taxon>
        <taxon>Autographivirales incertae sedis</taxon>
        <taxon>Vistulavirus</taxon>
        <taxon>Vistulavirus BB8</taxon>
    </lineage>
</organism>
<dbReference type="InterPro" id="IPR011083">
    <property type="entry name" value="Phage_tail_collar_dom"/>
</dbReference>
<protein>
    <submittedName>
        <fullName evidence="3">Tail fiber protein</fullName>
    </submittedName>
</protein>
<dbReference type="Gene3D" id="3.90.1340.10">
    <property type="entry name" value="Phage tail collar domain"/>
    <property type="match status" value="1"/>
</dbReference>
<accession>A0A4Y5TNU9</accession>
<evidence type="ECO:0000313" key="3">
    <source>
        <dbReference type="EMBL" id="QDB71028.1"/>
    </source>
</evidence>
<feature type="compositionally biased region" description="Low complexity" evidence="1">
    <location>
        <begin position="75"/>
        <end position="94"/>
    </location>
</feature>
<feature type="region of interest" description="Disordered" evidence="1">
    <location>
        <begin position="72"/>
        <end position="135"/>
    </location>
</feature>
<proteinExistence type="predicted"/>
<dbReference type="Pfam" id="PF07484">
    <property type="entry name" value="Collar"/>
    <property type="match status" value="1"/>
</dbReference>
<keyword evidence="4" id="KW-1185">Reference proteome</keyword>
<sequence>MALYDAIGTTWGPGDGSTTFNLPDARGRITAGADNMGGTAANRLTTSGFGSTATLGTVGGAEAVTLTAAQSGMPAHGHTASSSFSGGSAASAGAHTHDLMSTGPGGTPGTRVVSSHTESNGNPRSDVSGGALSAGAHTHTVTGSVSTTVNSASAVGASQAHTNTQPTLVLNKIIKT</sequence>
<gene>
    <name evidence="3" type="ORF">bb8_p53</name>
</gene>
<reference evidence="3 4" key="1">
    <citation type="submission" date="2019-05" db="EMBL/GenBank/DDBJ databases">
        <authorList>
            <person name="Karczewska-Golec J."/>
            <person name="Decewicz P."/>
            <person name="Golec P."/>
        </authorList>
    </citation>
    <scope>NUCLEOTIDE SEQUENCE [LARGE SCALE GENOMIC DNA]</scope>
</reference>
<dbReference type="EMBL" id="MK984681">
    <property type="protein sequence ID" value="QDB71028.1"/>
    <property type="molecule type" value="Genomic_DNA"/>
</dbReference>
<dbReference type="SUPFAM" id="SSF88874">
    <property type="entry name" value="Receptor-binding domain of short tail fibre protein gp12"/>
    <property type="match status" value="1"/>
</dbReference>
<dbReference type="Proteomes" id="UP000315813">
    <property type="component" value="Segment"/>
</dbReference>
<feature type="domain" description="Phage tail collar" evidence="2">
    <location>
        <begin position="2"/>
        <end position="29"/>
    </location>
</feature>
<name>A0A4Y5TNU9_9CAUD</name>